<comment type="caution">
    <text evidence="1">The sequence shown here is derived from an EMBL/GenBank/DDBJ whole genome shotgun (WGS) entry which is preliminary data.</text>
</comment>
<proteinExistence type="predicted"/>
<gene>
    <name evidence="1" type="ORF">ACFOY7_08750</name>
</gene>
<keyword evidence="2" id="KW-1185">Reference proteome</keyword>
<dbReference type="InterPro" id="IPR026838">
    <property type="entry name" value="YheC/D"/>
</dbReference>
<dbReference type="Pfam" id="PF14398">
    <property type="entry name" value="ATPgrasp_YheCD"/>
    <property type="match status" value="1"/>
</dbReference>
<evidence type="ECO:0000313" key="2">
    <source>
        <dbReference type="Proteomes" id="UP001595882"/>
    </source>
</evidence>
<dbReference type="SUPFAM" id="SSF56059">
    <property type="entry name" value="Glutathione synthetase ATP-binding domain-like"/>
    <property type="match status" value="1"/>
</dbReference>
<dbReference type="Proteomes" id="UP001595882">
    <property type="component" value="Unassembled WGS sequence"/>
</dbReference>
<accession>A0ABV8WYP6</accession>
<dbReference type="Gene3D" id="3.30.470.20">
    <property type="entry name" value="ATP-grasp fold, B domain"/>
    <property type="match status" value="1"/>
</dbReference>
<organism evidence="1 2">
    <name type="scientific">Gracilibacillus xinjiangensis</name>
    <dbReference type="NCBI Taxonomy" id="1193282"/>
    <lineage>
        <taxon>Bacteria</taxon>
        <taxon>Bacillati</taxon>
        <taxon>Bacillota</taxon>
        <taxon>Bacilli</taxon>
        <taxon>Bacillales</taxon>
        <taxon>Bacillaceae</taxon>
        <taxon>Gracilibacillus</taxon>
    </lineage>
</organism>
<sequence>MLYKLQVKEYPNTKNRIIVPNSIYTVHKKVRKMVNGPNYVNCDWLSHNKDNTTIFISSELMRQLQFKTNKFYQFNIIETSCMVYYQFGILTAGWQQIERHASIFQEMTHIGNLYGFDTLLFGYKDIDFHINKIKCYHFEKNRWTSTIQPFPRVIYNRLPNRKLEAHPVVKQTKQMLQTTSIIFNPEFFNKWRVYEIFMQNNSVQYLLPHTIFQPSIDTLGEWIDHSDIYLKPVHGSKGNGIFHIYKNNREYMVSHFINNKLERSSHSTTDSIINKYFPYGLKDYVIQEAIPLFEKDKRKVDFRIHTNKNDKNKWEVSLHYARQVDDHFITTHISRGASIISIFDFFSEKDATMLLQKLEQIVLTLSGIIDNYYNGGTGELGFDLGIDQEKKIWLLEVNAKPGWTVFDYPEYHNDKHNIFRLLYRYAFFLQNK</sequence>
<reference evidence="2" key="1">
    <citation type="journal article" date="2019" name="Int. J. Syst. Evol. Microbiol.">
        <title>The Global Catalogue of Microorganisms (GCM) 10K type strain sequencing project: providing services to taxonomists for standard genome sequencing and annotation.</title>
        <authorList>
            <consortium name="The Broad Institute Genomics Platform"/>
            <consortium name="The Broad Institute Genome Sequencing Center for Infectious Disease"/>
            <person name="Wu L."/>
            <person name="Ma J."/>
        </authorList>
    </citation>
    <scope>NUCLEOTIDE SEQUENCE [LARGE SCALE GENOMIC DNA]</scope>
    <source>
        <strain evidence="2">CCUG 37865</strain>
    </source>
</reference>
<dbReference type="RefSeq" id="WP_390251433.1">
    <property type="nucleotide sequence ID" value="NZ_JBHSDT010000004.1"/>
</dbReference>
<dbReference type="EMBL" id="JBHSDT010000004">
    <property type="protein sequence ID" value="MFC4403164.1"/>
    <property type="molecule type" value="Genomic_DNA"/>
</dbReference>
<name>A0ABV8WYP6_9BACI</name>
<evidence type="ECO:0000313" key="1">
    <source>
        <dbReference type="EMBL" id="MFC4403164.1"/>
    </source>
</evidence>
<protein>
    <submittedName>
        <fullName evidence="1">YheC/YheD family protein</fullName>
    </submittedName>
</protein>